<dbReference type="Proteomes" id="UP000296079">
    <property type="component" value="Plasmid pHG1"/>
</dbReference>
<evidence type="ECO:0000313" key="2">
    <source>
        <dbReference type="EMBL" id="QCC05417.1"/>
    </source>
</evidence>
<feature type="transmembrane region" description="Helical" evidence="1">
    <location>
        <begin position="165"/>
        <end position="198"/>
    </location>
</feature>
<accession>A0AAF1D5D8</accession>
<dbReference type="RefSeq" id="WP_136227935.1">
    <property type="nucleotide sequence ID" value="NC_005241.1"/>
</dbReference>
<evidence type="ECO:0000313" key="3">
    <source>
        <dbReference type="Proteomes" id="UP000296079"/>
    </source>
</evidence>
<gene>
    <name evidence="2" type="ORF">E6A55_33020</name>
</gene>
<proteinExistence type="predicted"/>
<feature type="transmembrane region" description="Helical" evidence="1">
    <location>
        <begin position="243"/>
        <end position="266"/>
    </location>
</feature>
<name>A0AAF1D5D8_CUPNH</name>
<organism evidence="2 3">
    <name type="scientific">Cupriavidus necator (strain ATCC 17699 / DSM 428 / KCTC 22496 / NCIMB 10442 / H16 / Stanier 337)</name>
    <name type="common">Ralstonia eutropha</name>
    <dbReference type="NCBI Taxonomy" id="381666"/>
    <lineage>
        <taxon>Bacteria</taxon>
        <taxon>Pseudomonadati</taxon>
        <taxon>Pseudomonadota</taxon>
        <taxon>Betaproteobacteria</taxon>
        <taxon>Burkholderiales</taxon>
        <taxon>Burkholderiaceae</taxon>
        <taxon>Cupriavidus</taxon>
    </lineage>
</organism>
<evidence type="ECO:0000256" key="1">
    <source>
        <dbReference type="SAM" id="Phobius"/>
    </source>
</evidence>
<keyword evidence="2" id="KW-0614">Plasmid</keyword>
<protein>
    <submittedName>
        <fullName evidence="2">Uncharacterized protein</fullName>
    </submittedName>
</protein>
<keyword evidence="1" id="KW-0472">Membrane</keyword>
<keyword evidence="1" id="KW-0812">Transmembrane</keyword>
<dbReference type="AlphaFoldDB" id="A0AAF1D5D8"/>
<keyword evidence="1" id="KW-1133">Transmembrane helix</keyword>
<dbReference type="EMBL" id="CP039289">
    <property type="protein sequence ID" value="QCC05417.1"/>
    <property type="molecule type" value="Genomic_DNA"/>
</dbReference>
<feature type="transmembrane region" description="Helical" evidence="1">
    <location>
        <begin position="50"/>
        <end position="77"/>
    </location>
</feature>
<reference evidence="2 3" key="1">
    <citation type="submission" date="2019-04" db="EMBL/GenBank/DDBJ databases">
        <title>Long-read de novo sequencing of Cupriavidus necator H16.</title>
        <authorList>
            <person name="Little G.T."/>
            <person name="Ehsaan M."/>
            <person name="Arenas-Lopez C."/>
            <person name="Jawed K."/>
            <person name="Winzer K."/>
            <person name="Kovacs K."/>
            <person name="Malys N."/>
            <person name="Minton N.P."/>
        </authorList>
    </citation>
    <scope>NUCLEOTIDE SEQUENCE [LARGE SCALE GENOMIC DNA]</scope>
    <source>
        <strain evidence="2 3">H16</strain>
        <plasmid evidence="3">phg1</plasmid>
    </source>
</reference>
<geneLocation type="plasmid" evidence="3">
    <name>phg1</name>
</geneLocation>
<sequence length="381" mass="40732">MSFIKDLLEIILKVSPLALVAPAMTVWLYLRKLGWSELFGESVGSLPGLLALLVGSILILIVFLLQVVLPSIFFGAAAEVLDDERPNPRLASARAQQLHFVPVLMWQLCFSVSVAYFPDAITSPLQLATAVSAVTAAAMAAKFREDLLPASTKQRITVMRQGGNTAYYLGYCALLMGVGIAFPIVISVASAASLLSLWWLTKDLNITSPAAFVVLCCGAGAISVVPGLAYLGAKVERHPPRKLWLLTALAGGGVLYAAIATAMFFAPISRQSFELAGVSDTQPHVYLLQNESILPSIRAVGIPTSSTKEFFPDGKEAVFVGAYLQFNFGGVKLLCRSPYDAVDPAVSITADAQRDLGSRSNLGGGCLPVRPDDVRVVRPHR</sequence>
<feature type="transmembrane region" description="Helical" evidence="1">
    <location>
        <begin position="7"/>
        <end position="30"/>
    </location>
</feature>
<feature type="transmembrane region" description="Helical" evidence="1">
    <location>
        <begin position="210"/>
        <end position="231"/>
    </location>
</feature>